<name>A0A835BD54_9POAL</name>
<evidence type="ECO:0000313" key="2">
    <source>
        <dbReference type="EMBL" id="KAF8696641.1"/>
    </source>
</evidence>
<sequence length="171" mass="18588">MDCEPPADVLETEESRDLGQLPNNKRKRNTQIEAAKTALDGGSSDAGAEGTTQQRTVPGAVGEGTSSASPAAPVSTSQRLRFPPYPKSSNSKDVRKWCKECKECRSICEVLAKGYLLNFLLEGALLDPIPKISVGLPNKTVLDGQFLFFNDHYGIALLEIDADFQTQRPSF</sequence>
<keyword evidence="3" id="KW-1185">Reference proteome</keyword>
<comment type="caution">
    <text evidence="2">The sequence shown here is derived from an EMBL/GenBank/DDBJ whole genome shotgun (WGS) entry which is preliminary data.</text>
</comment>
<gene>
    <name evidence="2" type="ORF">HU200_036260</name>
</gene>
<feature type="compositionally biased region" description="Acidic residues" evidence="1">
    <location>
        <begin position="1"/>
        <end position="14"/>
    </location>
</feature>
<evidence type="ECO:0000313" key="3">
    <source>
        <dbReference type="Proteomes" id="UP000636709"/>
    </source>
</evidence>
<proteinExistence type="predicted"/>
<protein>
    <submittedName>
        <fullName evidence="2">Uncharacterized protein</fullName>
    </submittedName>
</protein>
<reference evidence="2" key="1">
    <citation type="submission" date="2020-07" db="EMBL/GenBank/DDBJ databases">
        <title>Genome sequence and genetic diversity analysis of an under-domesticated orphan crop, white fonio (Digitaria exilis).</title>
        <authorList>
            <person name="Bennetzen J.L."/>
            <person name="Chen S."/>
            <person name="Ma X."/>
            <person name="Wang X."/>
            <person name="Yssel A.E.J."/>
            <person name="Chaluvadi S.R."/>
            <person name="Johnson M."/>
            <person name="Gangashetty P."/>
            <person name="Hamidou F."/>
            <person name="Sanogo M.D."/>
            <person name="Zwaenepoel A."/>
            <person name="Wallace J."/>
            <person name="Van De Peer Y."/>
            <person name="Van Deynze A."/>
        </authorList>
    </citation>
    <scope>NUCLEOTIDE SEQUENCE</scope>
    <source>
        <tissue evidence="2">Leaves</tissue>
    </source>
</reference>
<feature type="region of interest" description="Disordered" evidence="1">
    <location>
        <begin position="1"/>
        <end position="92"/>
    </location>
</feature>
<dbReference type="Proteomes" id="UP000636709">
    <property type="component" value="Unassembled WGS sequence"/>
</dbReference>
<dbReference type="EMBL" id="JACEFO010001880">
    <property type="protein sequence ID" value="KAF8696641.1"/>
    <property type="molecule type" value="Genomic_DNA"/>
</dbReference>
<evidence type="ECO:0000256" key="1">
    <source>
        <dbReference type="SAM" id="MobiDB-lite"/>
    </source>
</evidence>
<feature type="compositionally biased region" description="Low complexity" evidence="1">
    <location>
        <begin position="65"/>
        <end position="77"/>
    </location>
</feature>
<dbReference type="AlphaFoldDB" id="A0A835BD54"/>
<accession>A0A835BD54</accession>
<organism evidence="2 3">
    <name type="scientific">Digitaria exilis</name>
    <dbReference type="NCBI Taxonomy" id="1010633"/>
    <lineage>
        <taxon>Eukaryota</taxon>
        <taxon>Viridiplantae</taxon>
        <taxon>Streptophyta</taxon>
        <taxon>Embryophyta</taxon>
        <taxon>Tracheophyta</taxon>
        <taxon>Spermatophyta</taxon>
        <taxon>Magnoliopsida</taxon>
        <taxon>Liliopsida</taxon>
        <taxon>Poales</taxon>
        <taxon>Poaceae</taxon>
        <taxon>PACMAD clade</taxon>
        <taxon>Panicoideae</taxon>
        <taxon>Panicodae</taxon>
        <taxon>Paniceae</taxon>
        <taxon>Anthephorinae</taxon>
        <taxon>Digitaria</taxon>
    </lineage>
</organism>